<evidence type="ECO:0008006" key="4">
    <source>
        <dbReference type="Google" id="ProtNLM"/>
    </source>
</evidence>
<proteinExistence type="predicted"/>
<keyword evidence="3" id="KW-1185">Reference proteome</keyword>
<feature type="chain" id="PRO_5035838214" description="Secreted protein" evidence="1">
    <location>
        <begin position="17"/>
        <end position="204"/>
    </location>
</feature>
<name>A0A8T1MZU5_CLOSI</name>
<evidence type="ECO:0000256" key="1">
    <source>
        <dbReference type="SAM" id="SignalP"/>
    </source>
</evidence>
<sequence>MRGLKALLLVVRSELAVRIPCNRTDLSGQPGAGMIVNHVVNTTTGSPYASSLICSVHANSVDSITTGQSEGHVRPNIFIEVNSTKDYISSVWIAVLAPVFTRQTHESALCTLVYTRTSSGSCCSLQKMIGTLKSSSSADSDRSSGPHACHQQVTQYAFDSRLSSFHSGNGRKRWMRMGNMLSTPVVGSKPSDQKVCELNNNVSR</sequence>
<keyword evidence="1" id="KW-0732">Signal</keyword>
<organism evidence="2 3">
    <name type="scientific">Clonorchis sinensis</name>
    <name type="common">Chinese liver fluke</name>
    <dbReference type="NCBI Taxonomy" id="79923"/>
    <lineage>
        <taxon>Eukaryota</taxon>
        <taxon>Metazoa</taxon>
        <taxon>Spiralia</taxon>
        <taxon>Lophotrochozoa</taxon>
        <taxon>Platyhelminthes</taxon>
        <taxon>Trematoda</taxon>
        <taxon>Digenea</taxon>
        <taxon>Opisthorchiida</taxon>
        <taxon>Opisthorchiata</taxon>
        <taxon>Opisthorchiidae</taxon>
        <taxon>Clonorchis</taxon>
    </lineage>
</organism>
<accession>A0A8T1MZU5</accession>
<feature type="signal peptide" evidence="1">
    <location>
        <begin position="1"/>
        <end position="16"/>
    </location>
</feature>
<reference evidence="2 3" key="1">
    <citation type="journal article" date="2018" name="Biotechnol. Adv.">
        <title>Improved genomic resources and new bioinformatic workflow for the carcinogenic parasite Clonorchis sinensis: Biotechnological implications.</title>
        <authorList>
            <person name="Wang D."/>
            <person name="Korhonen P.K."/>
            <person name="Gasser R.B."/>
            <person name="Young N.D."/>
        </authorList>
    </citation>
    <scope>NUCLEOTIDE SEQUENCE [LARGE SCALE GENOMIC DNA]</scope>
    <source>
        <strain evidence="2">Cs-k2</strain>
    </source>
</reference>
<dbReference type="EMBL" id="NIRI02000010">
    <property type="protein sequence ID" value="KAG5454458.1"/>
    <property type="molecule type" value="Genomic_DNA"/>
</dbReference>
<protein>
    <recommendedName>
        <fullName evidence="4">Secreted protein</fullName>
    </recommendedName>
</protein>
<gene>
    <name evidence="2" type="ORF">CSKR_202026</name>
</gene>
<reference evidence="2 3" key="2">
    <citation type="journal article" date="2021" name="Genomics">
        <title>High-quality reference genome for Clonorchis sinensis.</title>
        <authorList>
            <person name="Young N.D."/>
            <person name="Stroehlein A.J."/>
            <person name="Kinkar L."/>
            <person name="Wang T."/>
            <person name="Sohn W.M."/>
            <person name="Chang B.C.H."/>
            <person name="Kaur P."/>
            <person name="Weisz D."/>
            <person name="Dudchenko O."/>
            <person name="Aiden E.L."/>
            <person name="Korhonen P.K."/>
            <person name="Gasser R.B."/>
        </authorList>
    </citation>
    <scope>NUCLEOTIDE SEQUENCE [LARGE SCALE GENOMIC DNA]</scope>
    <source>
        <strain evidence="2">Cs-k2</strain>
    </source>
</reference>
<evidence type="ECO:0000313" key="2">
    <source>
        <dbReference type="EMBL" id="KAG5454458.1"/>
    </source>
</evidence>
<dbReference type="AlphaFoldDB" id="A0A8T1MZU5"/>
<evidence type="ECO:0000313" key="3">
    <source>
        <dbReference type="Proteomes" id="UP000286415"/>
    </source>
</evidence>
<dbReference type="Proteomes" id="UP000286415">
    <property type="component" value="Unassembled WGS sequence"/>
</dbReference>
<comment type="caution">
    <text evidence="2">The sequence shown here is derived from an EMBL/GenBank/DDBJ whole genome shotgun (WGS) entry which is preliminary data.</text>
</comment>